<name>A0A4Z1F0A7_9HELO</name>
<dbReference type="Proteomes" id="UP000297777">
    <property type="component" value="Unassembled WGS sequence"/>
</dbReference>
<sequence length="83" mass="9195">MLSCPIVERGSSSNSVPKLIKCVANVMSSETLLDETKSFKRKVVRVEHSSCTIEFQGKATRDFIPRNVTTISAGYRDPPKHAI</sequence>
<organism evidence="1 2">
    <name type="scientific">Botrytis tulipae</name>
    <dbReference type="NCBI Taxonomy" id="87230"/>
    <lineage>
        <taxon>Eukaryota</taxon>
        <taxon>Fungi</taxon>
        <taxon>Dikarya</taxon>
        <taxon>Ascomycota</taxon>
        <taxon>Pezizomycotina</taxon>
        <taxon>Leotiomycetes</taxon>
        <taxon>Helotiales</taxon>
        <taxon>Sclerotiniaceae</taxon>
        <taxon>Botrytis</taxon>
    </lineage>
</organism>
<dbReference type="EMBL" id="PQXH01000015">
    <property type="protein sequence ID" value="TGO17766.1"/>
    <property type="molecule type" value="Genomic_DNA"/>
</dbReference>
<evidence type="ECO:0000313" key="2">
    <source>
        <dbReference type="Proteomes" id="UP000297777"/>
    </source>
</evidence>
<protein>
    <submittedName>
        <fullName evidence="1">Uncharacterized protein</fullName>
    </submittedName>
</protein>
<dbReference type="AlphaFoldDB" id="A0A4Z1F0A7"/>
<comment type="caution">
    <text evidence="1">The sequence shown here is derived from an EMBL/GenBank/DDBJ whole genome shotgun (WGS) entry which is preliminary data.</text>
</comment>
<proteinExistence type="predicted"/>
<gene>
    <name evidence="1" type="ORF">BTUL_0015g01020</name>
</gene>
<accession>A0A4Z1F0A7</accession>
<reference evidence="1 2" key="1">
    <citation type="submission" date="2017-12" db="EMBL/GenBank/DDBJ databases">
        <title>Comparative genomics of Botrytis spp.</title>
        <authorList>
            <person name="Valero-Jimenez C.A."/>
            <person name="Tapia P."/>
            <person name="Veloso J."/>
            <person name="Silva-Moreno E."/>
            <person name="Staats M."/>
            <person name="Valdes J.H."/>
            <person name="Van Kan J.A.L."/>
        </authorList>
    </citation>
    <scope>NUCLEOTIDE SEQUENCE [LARGE SCALE GENOMIC DNA]</scope>
    <source>
        <strain evidence="1 2">Bt9001</strain>
    </source>
</reference>
<keyword evidence="2" id="KW-1185">Reference proteome</keyword>
<evidence type="ECO:0000313" key="1">
    <source>
        <dbReference type="EMBL" id="TGO17766.1"/>
    </source>
</evidence>